<reference evidence="2" key="1">
    <citation type="journal article" date="2007" name="Proc. Natl. Acad. Sci. U.S.A.">
        <title>Genome sequencing reveals complex secondary metabolome in the marine actinomycete Salinispora tropica.</title>
        <authorList>
            <person name="Udwary D.W."/>
            <person name="Zeigler L."/>
            <person name="Asolkar R.N."/>
            <person name="Singan V."/>
            <person name="Lapidus A."/>
            <person name="Fenical W."/>
            <person name="Jensen P.R."/>
            <person name="Moore B.S."/>
        </authorList>
    </citation>
    <scope>NUCLEOTIDE SEQUENCE [LARGE SCALE GENOMIC DNA]</scope>
    <source>
        <strain evidence="2">ATCC BAA-916 / DSM 44818 / CNB-440</strain>
    </source>
</reference>
<dbReference type="HOGENOM" id="CLU_3221863_0_0_11"/>
<evidence type="ECO:0000313" key="1">
    <source>
        <dbReference type="EMBL" id="ABP53127.1"/>
    </source>
</evidence>
<proteinExistence type="predicted"/>
<dbReference type="Proteomes" id="UP000000235">
    <property type="component" value="Chromosome"/>
</dbReference>
<dbReference type="RefSeq" id="WP_011904561.1">
    <property type="nucleotide sequence ID" value="NC_009380.1"/>
</dbReference>
<name>A4X2M7_SALTO</name>
<protein>
    <submittedName>
        <fullName evidence="1">Uncharacterized protein</fullName>
    </submittedName>
</protein>
<accession>A4X2M7</accession>
<dbReference type="AlphaFoldDB" id="A4X2M7"/>
<evidence type="ECO:0000313" key="2">
    <source>
        <dbReference type="Proteomes" id="UP000000235"/>
    </source>
</evidence>
<dbReference type="EMBL" id="CP000667">
    <property type="protein sequence ID" value="ABP53127.1"/>
    <property type="molecule type" value="Genomic_DNA"/>
</dbReference>
<sequence length="44" mass="4316">MVETVLGSLTGLLFIADALHTQTAHADEIAAGGARLAGGLPAQG</sequence>
<keyword evidence="2" id="KW-1185">Reference proteome</keyword>
<gene>
    <name evidence="1" type="ordered locus">Strop_0650</name>
</gene>
<organism evidence="1 2">
    <name type="scientific">Salinispora tropica (strain ATCC BAA-916 / DSM 44818 / JCM 13857 / NBRC 105044 / CNB-440)</name>
    <dbReference type="NCBI Taxonomy" id="369723"/>
    <lineage>
        <taxon>Bacteria</taxon>
        <taxon>Bacillati</taxon>
        <taxon>Actinomycetota</taxon>
        <taxon>Actinomycetes</taxon>
        <taxon>Micromonosporales</taxon>
        <taxon>Micromonosporaceae</taxon>
        <taxon>Salinispora</taxon>
    </lineage>
</organism>
<dbReference type="KEGG" id="stp:Strop_0650"/>